<reference evidence="1" key="1">
    <citation type="submission" date="2021-03" db="EMBL/GenBank/DDBJ databases">
        <authorList>
            <consortium name="DOE Joint Genome Institute"/>
            <person name="Ahrendt S."/>
            <person name="Looney B.P."/>
            <person name="Miyauchi S."/>
            <person name="Morin E."/>
            <person name="Drula E."/>
            <person name="Courty P.E."/>
            <person name="Chicoki N."/>
            <person name="Fauchery L."/>
            <person name="Kohler A."/>
            <person name="Kuo A."/>
            <person name="Labutti K."/>
            <person name="Pangilinan J."/>
            <person name="Lipzen A."/>
            <person name="Riley R."/>
            <person name="Andreopoulos W."/>
            <person name="He G."/>
            <person name="Johnson J."/>
            <person name="Barry K.W."/>
            <person name="Grigoriev I.V."/>
            <person name="Nagy L."/>
            <person name="Hibbett D."/>
            <person name="Henrissat B."/>
            <person name="Matheny P.B."/>
            <person name="Labbe J."/>
            <person name="Martin F."/>
        </authorList>
    </citation>
    <scope>NUCLEOTIDE SEQUENCE</scope>
    <source>
        <strain evidence="1">HHB10654</strain>
    </source>
</reference>
<dbReference type="Proteomes" id="UP000814140">
    <property type="component" value="Unassembled WGS sequence"/>
</dbReference>
<comment type="caution">
    <text evidence="1">The sequence shown here is derived from an EMBL/GenBank/DDBJ whole genome shotgun (WGS) entry which is preliminary data.</text>
</comment>
<sequence length="340" mass="37025">MAPGVFQLRTACCSLVIPIRIAFCIPLLICTLDGYSHLGTVAPAGPIPAFTDPVPIFSNSSLPPGADKDATDGMSHLFPLYLKLLSMPRDPAVLPGRTLTLAFAALAMMFSVISLVLSCCYPADDEHARSYYEEPVLDKGLATGGSDDDTLNEAEEDCARERVRRRRVGSLLMGTATRLLLAALGTIAFVKVISERAVIKPASYAAIEGLGWTVVVMLYFGVLHRVWVLLCDPALRPYAKIVRVVSADFGAVGDLYRVLFDAARRDLRTPHGRESYYFAENGEFSVYEVANELAGVLYWLGQGRSPEPETLTDEERLQLKTNEDLLASIVPEVLAVLAGQ</sequence>
<name>A0ACB8SP21_9AGAM</name>
<accession>A0ACB8SP21</accession>
<dbReference type="EMBL" id="MU277240">
    <property type="protein sequence ID" value="KAI0058008.1"/>
    <property type="molecule type" value="Genomic_DNA"/>
</dbReference>
<gene>
    <name evidence="1" type="ORF">BV25DRAFT_1841287</name>
</gene>
<evidence type="ECO:0000313" key="2">
    <source>
        <dbReference type="Proteomes" id="UP000814140"/>
    </source>
</evidence>
<organism evidence="1 2">
    <name type="scientific">Artomyces pyxidatus</name>
    <dbReference type="NCBI Taxonomy" id="48021"/>
    <lineage>
        <taxon>Eukaryota</taxon>
        <taxon>Fungi</taxon>
        <taxon>Dikarya</taxon>
        <taxon>Basidiomycota</taxon>
        <taxon>Agaricomycotina</taxon>
        <taxon>Agaricomycetes</taxon>
        <taxon>Russulales</taxon>
        <taxon>Auriscalpiaceae</taxon>
        <taxon>Artomyces</taxon>
    </lineage>
</organism>
<evidence type="ECO:0000313" key="1">
    <source>
        <dbReference type="EMBL" id="KAI0058008.1"/>
    </source>
</evidence>
<protein>
    <submittedName>
        <fullName evidence="1">Uncharacterized protein</fullName>
    </submittedName>
</protein>
<proteinExistence type="predicted"/>
<keyword evidence="2" id="KW-1185">Reference proteome</keyword>
<reference evidence="1" key="2">
    <citation type="journal article" date="2022" name="New Phytol.">
        <title>Evolutionary transition to the ectomycorrhizal habit in the genomes of a hyperdiverse lineage of mushroom-forming fungi.</title>
        <authorList>
            <person name="Looney B."/>
            <person name="Miyauchi S."/>
            <person name="Morin E."/>
            <person name="Drula E."/>
            <person name="Courty P.E."/>
            <person name="Kohler A."/>
            <person name="Kuo A."/>
            <person name="LaButti K."/>
            <person name="Pangilinan J."/>
            <person name="Lipzen A."/>
            <person name="Riley R."/>
            <person name="Andreopoulos W."/>
            <person name="He G."/>
            <person name="Johnson J."/>
            <person name="Nolan M."/>
            <person name="Tritt A."/>
            <person name="Barry K.W."/>
            <person name="Grigoriev I.V."/>
            <person name="Nagy L.G."/>
            <person name="Hibbett D."/>
            <person name="Henrissat B."/>
            <person name="Matheny P.B."/>
            <person name="Labbe J."/>
            <person name="Martin F.M."/>
        </authorList>
    </citation>
    <scope>NUCLEOTIDE SEQUENCE</scope>
    <source>
        <strain evidence="1">HHB10654</strain>
    </source>
</reference>